<accession>A0A3M8A040</accession>
<dbReference type="RefSeq" id="WP_122938376.1">
    <property type="nucleotide sequence ID" value="NZ_JBHSNT010000014.1"/>
</dbReference>
<dbReference type="AlphaFoldDB" id="A0A3M8A040"/>
<evidence type="ECO:0000256" key="1">
    <source>
        <dbReference type="SAM" id="MobiDB-lite"/>
    </source>
</evidence>
<name>A0A3M8A040_9MICO</name>
<proteinExistence type="predicted"/>
<sequence>MEHSPAGHEISVVFGNAGGIIERGREIESLGAQMIGAAGVLRAIADGGVAQQGLSIEKITEVIGEIDEELKLAGERYAPSGSALVAYGSVLDRVQDAMRLIVPRCQDAWDDYVAARGGFESVDHARPSGSPGAESAPGPTPEQLEHQQEIAAARGRMEDAYDDFVTEAARYDTEYESWEAAFEAASDGIREATSGGIEDGFWDDVDGIVADVLVVLQWAGIVLAVLAFVIGGPIIAALGAIAALAVLALTIYQKSRGDAGWLELGLAIVGVTPFGSLAKFSGGFKPGALGFLDDMVGGLGTSAGRVTVRAAIREFPDAFAAAGGGFRGFTGAMRGSAAFDDVVARIMGMGDNAQLTEAMGRGGWGIAGTVLGHHGWVVNSPAAVVMTTYDWVSGFGDDQQVETWERQLAAAS</sequence>
<feature type="region of interest" description="Disordered" evidence="1">
    <location>
        <begin position="121"/>
        <end position="143"/>
    </location>
</feature>
<comment type="caution">
    <text evidence="2">The sequence shown here is derived from an EMBL/GenBank/DDBJ whole genome shotgun (WGS) entry which is preliminary data.</text>
</comment>
<dbReference type="OrthoDB" id="5044126at2"/>
<gene>
    <name evidence="2" type="ORF">EDM22_17530</name>
</gene>
<dbReference type="EMBL" id="RHHB01000060">
    <property type="protein sequence ID" value="RNB44600.1"/>
    <property type="molecule type" value="Genomic_DNA"/>
</dbReference>
<evidence type="ECO:0000313" key="3">
    <source>
        <dbReference type="Proteomes" id="UP000275048"/>
    </source>
</evidence>
<keyword evidence="3" id="KW-1185">Reference proteome</keyword>
<organism evidence="2 3">
    <name type="scientific">Agromyces tardus</name>
    <dbReference type="NCBI Taxonomy" id="2583849"/>
    <lineage>
        <taxon>Bacteria</taxon>
        <taxon>Bacillati</taxon>
        <taxon>Actinomycetota</taxon>
        <taxon>Actinomycetes</taxon>
        <taxon>Micrococcales</taxon>
        <taxon>Microbacteriaceae</taxon>
        <taxon>Agromyces</taxon>
    </lineage>
</organism>
<evidence type="ECO:0000313" key="2">
    <source>
        <dbReference type="EMBL" id="RNB44600.1"/>
    </source>
</evidence>
<dbReference type="Proteomes" id="UP000275048">
    <property type="component" value="Unassembled WGS sequence"/>
</dbReference>
<protein>
    <submittedName>
        <fullName evidence="2">Uncharacterized protein</fullName>
    </submittedName>
</protein>
<reference evidence="2 3" key="1">
    <citation type="submission" date="2018-10" db="EMBL/GenBank/DDBJ databases">
        <title>Isolation, diversity and antibacterial activity of antinobacteria from the wheat rhizosphere soil.</title>
        <authorList>
            <person name="Sun T."/>
        </authorList>
    </citation>
    <scope>NUCLEOTIDE SEQUENCE [LARGE SCALE GENOMIC DNA]</scope>
    <source>
        <strain evidence="2 3">SJ-23</strain>
    </source>
</reference>